<accession>A0ACA9S1M2</accession>
<dbReference type="Proteomes" id="UP000789920">
    <property type="component" value="Unassembled WGS sequence"/>
</dbReference>
<evidence type="ECO:0000313" key="1">
    <source>
        <dbReference type="EMBL" id="CAG8821927.1"/>
    </source>
</evidence>
<reference evidence="1" key="1">
    <citation type="submission" date="2021-06" db="EMBL/GenBank/DDBJ databases">
        <authorList>
            <person name="Kallberg Y."/>
            <person name="Tangrot J."/>
            <person name="Rosling A."/>
        </authorList>
    </citation>
    <scope>NUCLEOTIDE SEQUENCE</scope>
    <source>
        <strain evidence="1">MA461A</strain>
    </source>
</reference>
<gene>
    <name evidence="1" type="ORF">RPERSI_LOCUS25689</name>
</gene>
<organism evidence="1 2">
    <name type="scientific">Racocetra persica</name>
    <dbReference type="NCBI Taxonomy" id="160502"/>
    <lineage>
        <taxon>Eukaryota</taxon>
        <taxon>Fungi</taxon>
        <taxon>Fungi incertae sedis</taxon>
        <taxon>Mucoromycota</taxon>
        <taxon>Glomeromycotina</taxon>
        <taxon>Glomeromycetes</taxon>
        <taxon>Diversisporales</taxon>
        <taxon>Gigasporaceae</taxon>
        <taxon>Racocetra</taxon>
    </lineage>
</organism>
<dbReference type="EMBL" id="CAJVQC010085542">
    <property type="protein sequence ID" value="CAG8821927.1"/>
    <property type="molecule type" value="Genomic_DNA"/>
</dbReference>
<feature type="non-terminal residue" evidence="1">
    <location>
        <position position="1"/>
    </location>
</feature>
<name>A0ACA9S1M2_9GLOM</name>
<protein>
    <submittedName>
        <fullName evidence="1">15515_t:CDS:1</fullName>
    </submittedName>
</protein>
<evidence type="ECO:0000313" key="2">
    <source>
        <dbReference type="Proteomes" id="UP000789920"/>
    </source>
</evidence>
<keyword evidence="2" id="KW-1185">Reference proteome</keyword>
<sequence length="56" mass="6650">WLTIKYTKADWYNSASLKYLESSSCRSVVKKGAIFIYQIWKYLELYCTSVILLFIT</sequence>
<comment type="caution">
    <text evidence="1">The sequence shown here is derived from an EMBL/GenBank/DDBJ whole genome shotgun (WGS) entry which is preliminary data.</text>
</comment>
<proteinExistence type="predicted"/>